<gene>
    <name evidence="2" type="ORF">AVDCRST_MAG17-1600</name>
</gene>
<dbReference type="SMART" id="SM00091">
    <property type="entry name" value="PAS"/>
    <property type="match status" value="1"/>
</dbReference>
<dbReference type="InterPro" id="IPR000014">
    <property type="entry name" value="PAS"/>
</dbReference>
<dbReference type="EMBL" id="CADCVV010000116">
    <property type="protein sequence ID" value="CAA9504554.1"/>
    <property type="molecule type" value="Genomic_DNA"/>
</dbReference>
<dbReference type="AlphaFoldDB" id="A0A6J4ST74"/>
<dbReference type="Gene3D" id="3.30.450.20">
    <property type="entry name" value="PAS domain"/>
    <property type="match status" value="1"/>
</dbReference>
<dbReference type="SUPFAM" id="SSF55785">
    <property type="entry name" value="PYP-like sensor domain (PAS domain)"/>
    <property type="match status" value="1"/>
</dbReference>
<protein>
    <recommendedName>
        <fullName evidence="1">PAS domain-containing protein</fullName>
    </recommendedName>
</protein>
<sequence>MELKTDGTGLEEALADSENRFRCLVESASDGFLLYDEEGRVVDVNSSACAACGYPRAELTGLTLRDLFAAHASVDDLTEVDETMCGGGARTVEVTARARTAARSRPRFASGCSTVARGEGSWRSCATSPSENAHASGSST</sequence>
<organism evidence="2">
    <name type="scientific">uncultured Solirubrobacterales bacterium</name>
    <dbReference type="NCBI Taxonomy" id="768556"/>
    <lineage>
        <taxon>Bacteria</taxon>
        <taxon>Bacillati</taxon>
        <taxon>Actinomycetota</taxon>
        <taxon>Thermoleophilia</taxon>
        <taxon>Solirubrobacterales</taxon>
        <taxon>environmental samples</taxon>
    </lineage>
</organism>
<evidence type="ECO:0000259" key="1">
    <source>
        <dbReference type="PROSITE" id="PS50112"/>
    </source>
</evidence>
<name>A0A6J4ST74_9ACTN</name>
<accession>A0A6J4ST74</accession>
<dbReference type="PROSITE" id="PS50112">
    <property type="entry name" value="PAS"/>
    <property type="match status" value="1"/>
</dbReference>
<feature type="domain" description="PAS" evidence="1">
    <location>
        <begin position="17"/>
        <end position="61"/>
    </location>
</feature>
<dbReference type="NCBIfam" id="TIGR00229">
    <property type="entry name" value="sensory_box"/>
    <property type="match status" value="1"/>
</dbReference>
<dbReference type="Pfam" id="PF13426">
    <property type="entry name" value="PAS_9"/>
    <property type="match status" value="1"/>
</dbReference>
<evidence type="ECO:0000313" key="2">
    <source>
        <dbReference type="EMBL" id="CAA9504554.1"/>
    </source>
</evidence>
<dbReference type="InterPro" id="IPR035965">
    <property type="entry name" value="PAS-like_dom_sf"/>
</dbReference>
<reference evidence="2" key="1">
    <citation type="submission" date="2020-02" db="EMBL/GenBank/DDBJ databases">
        <authorList>
            <person name="Meier V. D."/>
        </authorList>
    </citation>
    <scope>NUCLEOTIDE SEQUENCE</scope>
    <source>
        <strain evidence="2">AVDCRST_MAG17</strain>
    </source>
</reference>
<dbReference type="CDD" id="cd00130">
    <property type="entry name" value="PAS"/>
    <property type="match status" value="1"/>
</dbReference>
<proteinExistence type="predicted"/>